<comment type="caution">
    <text evidence="2">The sequence shown here is derived from an EMBL/GenBank/DDBJ whole genome shotgun (WGS) entry which is preliminary data.</text>
</comment>
<proteinExistence type="predicted"/>
<dbReference type="EMBL" id="BPQB01000035">
    <property type="protein sequence ID" value="GJE93890.1"/>
    <property type="molecule type" value="Genomic_DNA"/>
</dbReference>
<accession>A0A9P3GFG4</accession>
<reference evidence="2 3" key="1">
    <citation type="submission" date="2021-08" db="EMBL/GenBank/DDBJ databases">
        <title>Draft Genome Sequence of Phanerochaete sordida strain YK-624.</title>
        <authorList>
            <person name="Mori T."/>
            <person name="Dohra H."/>
            <person name="Suzuki T."/>
            <person name="Kawagishi H."/>
            <person name="Hirai H."/>
        </authorList>
    </citation>
    <scope>NUCLEOTIDE SEQUENCE [LARGE SCALE GENOMIC DNA]</scope>
    <source>
        <strain evidence="2 3">YK-624</strain>
    </source>
</reference>
<name>A0A9P3GFG4_9APHY</name>
<gene>
    <name evidence="2" type="ORF">PsYK624_100550</name>
</gene>
<dbReference type="Proteomes" id="UP000703269">
    <property type="component" value="Unassembled WGS sequence"/>
</dbReference>
<feature type="region of interest" description="Disordered" evidence="1">
    <location>
        <begin position="46"/>
        <end position="103"/>
    </location>
</feature>
<protein>
    <submittedName>
        <fullName evidence="2">Uncharacterized protein</fullName>
    </submittedName>
</protein>
<dbReference type="AlphaFoldDB" id="A0A9P3GFG4"/>
<organism evidence="2 3">
    <name type="scientific">Phanerochaete sordida</name>
    <dbReference type="NCBI Taxonomy" id="48140"/>
    <lineage>
        <taxon>Eukaryota</taxon>
        <taxon>Fungi</taxon>
        <taxon>Dikarya</taxon>
        <taxon>Basidiomycota</taxon>
        <taxon>Agaricomycotina</taxon>
        <taxon>Agaricomycetes</taxon>
        <taxon>Polyporales</taxon>
        <taxon>Phanerochaetaceae</taxon>
        <taxon>Phanerochaete</taxon>
    </lineage>
</organism>
<evidence type="ECO:0000256" key="1">
    <source>
        <dbReference type="SAM" id="MobiDB-lite"/>
    </source>
</evidence>
<evidence type="ECO:0000313" key="3">
    <source>
        <dbReference type="Proteomes" id="UP000703269"/>
    </source>
</evidence>
<keyword evidence="3" id="KW-1185">Reference proteome</keyword>
<evidence type="ECO:0000313" key="2">
    <source>
        <dbReference type="EMBL" id="GJE93890.1"/>
    </source>
</evidence>
<feature type="compositionally biased region" description="Basic residues" evidence="1">
    <location>
        <begin position="88"/>
        <end position="101"/>
    </location>
</feature>
<sequence>MSLLALLQVCKPWCLFGRHTLSPGKQRGQITCERCTAGVRAAEPCTLPPSPRKGPLQSQQDFYHPKSKDASRLSAAPASCHTHQPRPTMRRRSSTRGRASHVSRIPSNTHSILDHSVRNTGCRTLAEAAHRPSTSLMISRTRQPRRIPRRRPVRWQAPTRRRRLVLCLPRRARTCGGRRAAVVCEQRSGRREAVCLSVGRGGGRPCSRCVSRGLAVPCAAARARARRHAVVTHPYQAVPAPATSAWRGMECRGGRAPWGAVLNDRQQVQPARRALGGPSVLRDLRLWTADAEAHGLPHIGAHSAPPVRVVPKLILFTFGLADSGP</sequence>